<keyword evidence="2" id="KW-0472">Membrane</keyword>
<dbReference type="InterPro" id="IPR011993">
    <property type="entry name" value="PH-like_dom_sf"/>
</dbReference>
<dbReference type="PANTHER" id="PTHR14309">
    <property type="entry name" value="EXPRESSED PROTEIN"/>
    <property type="match status" value="1"/>
</dbReference>
<dbReference type="AlphaFoldDB" id="A0AAV6GQR6"/>
<feature type="domain" description="PH" evidence="3">
    <location>
        <begin position="30"/>
        <end position="137"/>
    </location>
</feature>
<dbReference type="Pfam" id="PF00169">
    <property type="entry name" value="PH"/>
    <property type="match status" value="1"/>
</dbReference>
<dbReference type="GO" id="GO:0016020">
    <property type="term" value="C:membrane"/>
    <property type="evidence" value="ECO:0007669"/>
    <property type="project" value="UniProtKB-SubCell"/>
</dbReference>
<evidence type="ECO:0000256" key="2">
    <source>
        <dbReference type="ARBA" id="ARBA00023136"/>
    </source>
</evidence>
<dbReference type="InterPro" id="IPR001849">
    <property type="entry name" value="PH_domain"/>
</dbReference>
<dbReference type="FunFam" id="2.30.29.30:FF:000073">
    <property type="entry name" value="Pleckstrin homology domain-containing family B member 2"/>
    <property type="match status" value="1"/>
</dbReference>
<reference evidence="4" key="1">
    <citation type="submission" date="2020-10" db="EMBL/GenBank/DDBJ databases">
        <title>Chromosome-scale genome assembly of the Allis shad, Alosa alosa.</title>
        <authorList>
            <person name="Margot Z."/>
            <person name="Christophe K."/>
            <person name="Cabau C."/>
            <person name="Louis A."/>
            <person name="Berthelot C."/>
            <person name="Parey E."/>
            <person name="Roest Crollius H."/>
            <person name="Montfort J."/>
            <person name="Robinson-Rechavi M."/>
            <person name="Bucao C."/>
            <person name="Bouchez O."/>
            <person name="Gislard M."/>
            <person name="Lluch J."/>
            <person name="Milhes M."/>
            <person name="Lampietro C."/>
            <person name="Lopez Roques C."/>
            <person name="Donnadieu C."/>
            <person name="Braasch I."/>
            <person name="Desvignes T."/>
            <person name="Postlethwait J."/>
            <person name="Bobe J."/>
            <person name="Guiguen Y."/>
        </authorList>
    </citation>
    <scope>NUCLEOTIDE SEQUENCE</scope>
    <source>
        <strain evidence="4">M-15738</strain>
        <tissue evidence="4">Blood</tissue>
    </source>
</reference>
<dbReference type="CDD" id="cd13265">
    <property type="entry name" value="PH_evt"/>
    <property type="match status" value="1"/>
</dbReference>
<comment type="caution">
    <text evidence="4">The sequence shown here is derived from an EMBL/GenBank/DDBJ whole genome shotgun (WGS) entry which is preliminary data.</text>
</comment>
<accession>A0AAV6GQR6</accession>
<dbReference type="Gene3D" id="2.30.29.30">
    <property type="entry name" value="Pleckstrin-homology domain (PH domain)/Phosphotyrosine-binding domain (PTB)"/>
    <property type="match status" value="1"/>
</dbReference>
<protein>
    <recommendedName>
        <fullName evidence="3">PH domain-containing protein</fullName>
    </recommendedName>
</protein>
<dbReference type="Proteomes" id="UP000823561">
    <property type="component" value="Chromosome 9"/>
</dbReference>
<evidence type="ECO:0000313" key="5">
    <source>
        <dbReference type="Proteomes" id="UP000823561"/>
    </source>
</evidence>
<organism evidence="4 5">
    <name type="scientific">Alosa alosa</name>
    <name type="common">allis shad</name>
    <dbReference type="NCBI Taxonomy" id="278164"/>
    <lineage>
        <taxon>Eukaryota</taxon>
        <taxon>Metazoa</taxon>
        <taxon>Chordata</taxon>
        <taxon>Craniata</taxon>
        <taxon>Vertebrata</taxon>
        <taxon>Euteleostomi</taxon>
        <taxon>Actinopterygii</taxon>
        <taxon>Neopterygii</taxon>
        <taxon>Teleostei</taxon>
        <taxon>Clupei</taxon>
        <taxon>Clupeiformes</taxon>
        <taxon>Clupeoidei</taxon>
        <taxon>Clupeidae</taxon>
        <taxon>Alosa</taxon>
    </lineage>
</organism>
<evidence type="ECO:0000259" key="3">
    <source>
        <dbReference type="PROSITE" id="PS50003"/>
    </source>
</evidence>
<dbReference type="PROSITE" id="PS50003">
    <property type="entry name" value="PH_DOMAIN"/>
    <property type="match status" value="1"/>
</dbReference>
<evidence type="ECO:0000256" key="1">
    <source>
        <dbReference type="ARBA" id="ARBA00004370"/>
    </source>
</evidence>
<sequence>MFCLSKLKPLPLAGIQDPRLYCVAARSRMALVKSGWLHRQSTILRRWKKNWFDLWSDGRLVFYDDQQRRDMEDEIHMRIDCINIRNANACRELTPPEGKGRDSLLQIVCRDGRVISICADSSDDALAWTMALQDARVNTVVATPQIGLAEEVVATAPPPYSECAPASQVYCPDQYGGYVPQPPPHGTQMVYSPDGQYYTVAYPYQYQGAYPPPGVNHIVVQERRRDDAGEVALGMLAGAATGLALGSLFSVF</sequence>
<dbReference type="SMART" id="SM00233">
    <property type="entry name" value="PH"/>
    <property type="match status" value="1"/>
</dbReference>
<proteinExistence type="predicted"/>
<evidence type="ECO:0000313" key="4">
    <source>
        <dbReference type="EMBL" id="KAG5276181.1"/>
    </source>
</evidence>
<name>A0AAV6GQR6_9TELE</name>
<dbReference type="GO" id="GO:0045595">
    <property type="term" value="P:regulation of cell differentiation"/>
    <property type="evidence" value="ECO:0007669"/>
    <property type="project" value="TreeGrafter"/>
</dbReference>
<keyword evidence="5" id="KW-1185">Reference proteome</keyword>
<dbReference type="SUPFAM" id="SSF50729">
    <property type="entry name" value="PH domain-like"/>
    <property type="match status" value="1"/>
</dbReference>
<dbReference type="InterPro" id="IPR039680">
    <property type="entry name" value="PLEKHB1/2"/>
</dbReference>
<dbReference type="PANTHER" id="PTHR14309:SF8">
    <property type="entry name" value="PLECKSTRIN HOMOLOGY DOMAIN-CONTAINING FAMILY B MEMBER 2"/>
    <property type="match status" value="1"/>
</dbReference>
<gene>
    <name evidence="4" type="ORF">AALO_G00128880</name>
</gene>
<comment type="subcellular location">
    <subcellularLocation>
        <location evidence="1">Membrane</location>
    </subcellularLocation>
</comment>
<dbReference type="EMBL" id="JADWDJ010000009">
    <property type="protein sequence ID" value="KAG5276181.1"/>
    <property type="molecule type" value="Genomic_DNA"/>
</dbReference>